<keyword evidence="6" id="KW-0378">Hydrolase</keyword>
<sequence length="310" mass="36241">MIKDSNIKDFDSNFVIWGIDGDFKFNFIRKYIPFATTDHCGTIRILEDTILPQYLMIELDRIKDVYGFDRGLRASLKNMQNIIIRLPVDVDGNLDIDIQQDIIEKYQVISEIKQKVGEYKHKIDKLVIKIDDAIEYCQSVKIEDIFNIKKGIAKYTKTYIKKHKGSYPIYSANTKQGGVLGYINHFDHDVESIQITTNGYAGTVFYRSKHKFSINGDARLYIPKCDNLDCLYLSFELQKVLDKNNFNWEYKPTIERTRNIEIKIPITATGEFDLPKQKEIAEKYRKIEEIKNNVKRELEKIENIKVDIGL</sequence>
<feature type="coiled-coil region" evidence="4">
    <location>
        <begin position="277"/>
        <end position="307"/>
    </location>
</feature>
<dbReference type="GO" id="GO:0009307">
    <property type="term" value="P:DNA restriction-modification system"/>
    <property type="evidence" value="ECO:0007669"/>
    <property type="project" value="UniProtKB-KW"/>
</dbReference>
<name>A0AAT9G9D4_9RICK</name>
<evidence type="ECO:0000259" key="5">
    <source>
        <dbReference type="Pfam" id="PF01420"/>
    </source>
</evidence>
<dbReference type="GO" id="GO:0004519">
    <property type="term" value="F:endonuclease activity"/>
    <property type="evidence" value="ECO:0007669"/>
    <property type="project" value="UniProtKB-KW"/>
</dbReference>
<proteinExistence type="inferred from homology"/>
<protein>
    <submittedName>
        <fullName evidence="6">Restriction endonuclease subunit S</fullName>
    </submittedName>
</protein>
<dbReference type="CDD" id="cd17255">
    <property type="entry name" value="RMtype1_S_Fco49512ORF2615P-TRD2-CR2_like"/>
    <property type="match status" value="1"/>
</dbReference>
<feature type="domain" description="Type I restriction modification DNA specificity" evidence="5">
    <location>
        <begin position="138"/>
        <end position="299"/>
    </location>
</feature>
<feature type="domain" description="Type I restriction modification DNA specificity" evidence="5">
    <location>
        <begin position="5"/>
        <end position="116"/>
    </location>
</feature>
<dbReference type="Gene3D" id="3.90.220.20">
    <property type="entry name" value="DNA methylase specificity domains"/>
    <property type="match status" value="1"/>
</dbReference>
<dbReference type="InterPro" id="IPR000055">
    <property type="entry name" value="Restrct_endonuc_typeI_TRD"/>
</dbReference>
<dbReference type="AlphaFoldDB" id="A0AAT9G9D4"/>
<dbReference type="GO" id="GO:0003677">
    <property type="term" value="F:DNA binding"/>
    <property type="evidence" value="ECO:0007669"/>
    <property type="project" value="UniProtKB-KW"/>
</dbReference>
<keyword evidence="2" id="KW-0680">Restriction system</keyword>
<evidence type="ECO:0000313" key="6">
    <source>
        <dbReference type="EMBL" id="BFD46326.1"/>
    </source>
</evidence>
<evidence type="ECO:0000256" key="3">
    <source>
        <dbReference type="ARBA" id="ARBA00023125"/>
    </source>
</evidence>
<keyword evidence="3" id="KW-0238">DNA-binding</keyword>
<gene>
    <name evidence="6" type="ORF">DMENIID0002_09720</name>
</gene>
<keyword evidence="6" id="KW-0255">Endonuclease</keyword>
<evidence type="ECO:0000256" key="2">
    <source>
        <dbReference type="ARBA" id="ARBA00022747"/>
    </source>
</evidence>
<dbReference type="Pfam" id="PF01420">
    <property type="entry name" value="Methylase_S"/>
    <property type="match status" value="2"/>
</dbReference>
<reference evidence="6" key="1">
    <citation type="submission" date="2024-01" db="EMBL/GenBank/DDBJ databases">
        <title>Sequencing the genomes of a sandfly, Sergentomyia squamirostris, and its two endosymbionts.</title>
        <authorList>
            <person name="Itokawa K."/>
            <person name="Sanjoba C."/>
        </authorList>
    </citation>
    <scope>NUCLEOTIDE SEQUENCE</scope>
    <source>
        <strain evidence="6">RiSSQ</strain>
    </source>
</reference>
<dbReference type="SUPFAM" id="SSF116734">
    <property type="entry name" value="DNA methylase specificity domain"/>
    <property type="match status" value="2"/>
</dbReference>
<comment type="similarity">
    <text evidence="1">Belongs to the type-I restriction system S methylase family.</text>
</comment>
<dbReference type="InterPro" id="IPR044946">
    <property type="entry name" value="Restrct_endonuc_typeI_TRD_sf"/>
</dbReference>
<accession>A0AAT9G9D4</accession>
<keyword evidence="4" id="KW-0175">Coiled coil</keyword>
<dbReference type="REBASE" id="965135">
    <property type="entry name" value="M.RenrisORF9720P"/>
</dbReference>
<organism evidence="6">
    <name type="scientific">Candidatus Tisiphia endosymbiont of Sergentomyia squamirostris</name>
    <dbReference type="NCBI Taxonomy" id="3113639"/>
    <lineage>
        <taxon>Bacteria</taxon>
        <taxon>Pseudomonadati</taxon>
        <taxon>Pseudomonadota</taxon>
        <taxon>Alphaproteobacteria</taxon>
        <taxon>Rickettsiales</taxon>
        <taxon>Rickettsiaceae</taxon>
        <taxon>Rickettsieae</taxon>
        <taxon>Candidatus Tisiphia</taxon>
    </lineage>
</organism>
<keyword evidence="6" id="KW-0540">Nuclease</keyword>
<evidence type="ECO:0000256" key="1">
    <source>
        <dbReference type="ARBA" id="ARBA00010923"/>
    </source>
</evidence>
<evidence type="ECO:0000256" key="4">
    <source>
        <dbReference type="SAM" id="Coils"/>
    </source>
</evidence>
<dbReference type="EMBL" id="AP029170">
    <property type="protein sequence ID" value="BFD46326.1"/>
    <property type="molecule type" value="Genomic_DNA"/>
</dbReference>